<gene>
    <name evidence="1" type="ORF">N7468_006047</name>
</gene>
<dbReference type="EMBL" id="JAPQKS010000004">
    <property type="protein sequence ID" value="KAJ5233091.1"/>
    <property type="molecule type" value="Genomic_DNA"/>
</dbReference>
<dbReference type="AlphaFoldDB" id="A0A9W9TNI7"/>
<dbReference type="RefSeq" id="XP_058331083.1">
    <property type="nucleotide sequence ID" value="XM_058475343.1"/>
</dbReference>
<dbReference type="Proteomes" id="UP001150941">
    <property type="component" value="Unassembled WGS sequence"/>
</dbReference>
<evidence type="ECO:0000313" key="1">
    <source>
        <dbReference type="EMBL" id="KAJ5233091.1"/>
    </source>
</evidence>
<keyword evidence="2" id="KW-1185">Reference proteome</keyword>
<accession>A0A9W9TNI7</accession>
<reference evidence="1" key="1">
    <citation type="submission" date="2022-11" db="EMBL/GenBank/DDBJ databases">
        <authorList>
            <person name="Petersen C."/>
        </authorList>
    </citation>
    <scope>NUCLEOTIDE SEQUENCE</scope>
    <source>
        <strain evidence="1">IBT 19713</strain>
    </source>
</reference>
<proteinExistence type="predicted"/>
<name>A0A9W9TNI7_9EURO</name>
<sequence length="142" mass="15796">MINYCYARYVGLRYFDYRLVPVTREHQAYELSGLEAEPWSPGALEWSDDRAGSWAIWKMKVVQVGTGAAFPGLLESICPPPMLPHDSSAGECSGIVTMCQGLCEQRDSTRATRLTLSGGKVELHFPFRAGFPIGISRFSPYD</sequence>
<reference evidence="1" key="2">
    <citation type="journal article" date="2023" name="IMA Fungus">
        <title>Comparative genomic study of the Penicillium genus elucidates a diverse pangenome and 15 lateral gene transfer events.</title>
        <authorList>
            <person name="Petersen C."/>
            <person name="Sorensen T."/>
            <person name="Nielsen M.R."/>
            <person name="Sondergaard T.E."/>
            <person name="Sorensen J.L."/>
            <person name="Fitzpatrick D.A."/>
            <person name="Frisvad J.C."/>
            <person name="Nielsen K.L."/>
        </authorList>
    </citation>
    <scope>NUCLEOTIDE SEQUENCE</scope>
    <source>
        <strain evidence="1">IBT 19713</strain>
    </source>
</reference>
<evidence type="ECO:0000313" key="2">
    <source>
        <dbReference type="Proteomes" id="UP001150941"/>
    </source>
</evidence>
<organism evidence="1 2">
    <name type="scientific">Penicillium chermesinum</name>
    <dbReference type="NCBI Taxonomy" id="63820"/>
    <lineage>
        <taxon>Eukaryota</taxon>
        <taxon>Fungi</taxon>
        <taxon>Dikarya</taxon>
        <taxon>Ascomycota</taxon>
        <taxon>Pezizomycotina</taxon>
        <taxon>Eurotiomycetes</taxon>
        <taxon>Eurotiomycetidae</taxon>
        <taxon>Eurotiales</taxon>
        <taxon>Aspergillaceae</taxon>
        <taxon>Penicillium</taxon>
    </lineage>
</organism>
<protein>
    <submittedName>
        <fullName evidence="1">Uncharacterized protein</fullName>
    </submittedName>
</protein>
<comment type="caution">
    <text evidence="1">The sequence shown here is derived from an EMBL/GenBank/DDBJ whole genome shotgun (WGS) entry which is preliminary data.</text>
</comment>
<dbReference type="GeneID" id="83202646"/>